<dbReference type="Pfam" id="PF00295">
    <property type="entry name" value="Glyco_hydro_28"/>
    <property type="match status" value="1"/>
</dbReference>
<evidence type="ECO:0000256" key="5">
    <source>
        <dbReference type="ARBA" id="ARBA00022801"/>
    </source>
</evidence>
<dbReference type="GO" id="GO:0004650">
    <property type="term" value="F:polygalacturonase activity"/>
    <property type="evidence" value="ECO:0007669"/>
    <property type="project" value="InterPro"/>
</dbReference>
<evidence type="ECO:0000256" key="1">
    <source>
        <dbReference type="ARBA" id="ARBA00004191"/>
    </source>
</evidence>
<dbReference type="InterPro" id="IPR000743">
    <property type="entry name" value="Glyco_hydro_28"/>
</dbReference>
<organism evidence="10 11">
    <name type="scientific">Oldenlandia corymbosa var. corymbosa</name>
    <dbReference type="NCBI Taxonomy" id="529605"/>
    <lineage>
        <taxon>Eukaryota</taxon>
        <taxon>Viridiplantae</taxon>
        <taxon>Streptophyta</taxon>
        <taxon>Embryophyta</taxon>
        <taxon>Tracheophyta</taxon>
        <taxon>Spermatophyta</taxon>
        <taxon>Magnoliopsida</taxon>
        <taxon>eudicotyledons</taxon>
        <taxon>Gunneridae</taxon>
        <taxon>Pentapetalae</taxon>
        <taxon>asterids</taxon>
        <taxon>lamiids</taxon>
        <taxon>Gentianales</taxon>
        <taxon>Rubiaceae</taxon>
        <taxon>Rubioideae</taxon>
        <taxon>Spermacoceae</taxon>
        <taxon>Hedyotis-Oldenlandia complex</taxon>
        <taxon>Oldenlandia</taxon>
    </lineage>
</organism>
<accession>A0AAV1C8U2</accession>
<protein>
    <submittedName>
        <fullName evidence="10">OLC1v1025963C1</fullName>
    </submittedName>
</protein>
<keyword evidence="11" id="KW-1185">Reference proteome</keyword>
<evidence type="ECO:0000256" key="8">
    <source>
        <dbReference type="RuleBase" id="RU361169"/>
    </source>
</evidence>
<comment type="subcellular location">
    <subcellularLocation>
        <location evidence="1">Secreted</location>
        <location evidence="1">Cell wall</location>
    </subcellularLocation>
</comment>
<dbReference type="EMBL" id="OX459118">
    <property type="protein sequence ID" value="CAI9091044.1"/>
    <property type="molecule type" value="Genomic_DNA"/>
</dbReference>
<keyword evidence="6 8" id="KW-0326">Glycosidase</keyword>
<keyword evidence="7" id="KW-0961">Cell wall biogenesis/degradation</keyword>
<evidence type="ECO:0000256" key="9">
    <source>
        <dbReference type="SAM" id="SignalP"/>
    </source>
</evidence>
<dbReference type="InterPro" id="IPR012334">
    <property type="entry name" value="Pectin_lyas_fold"/>
</dbReference>
<name>A0AAV1C8U2_OLDCO</name>
<evidence type="ECO:0000256" key="7">
    <source>
        <dbReference type="ARBA" id="ARBA00023316"/>
    </source>
</evidence>
<feature type="chain" id="PRO_5043337092" evidence="9">
    <location>
        <begin position="21"/>
        <end position="101"/>
    </location>
</feature>
<feature type="signal peptide" evidence="9">
    <location>
        <begin position="1"/>
        <end position="20"/>
    </location>
</feature>
<keyword evidence="4" id="KW-0964">Secreted</keyword>
<comment type="similarity">
    <text evidence="2 8">Belongs to the glycosyl hydrolase 28 family.</text>
</comment>
<dbReference type="Gene3D" id="2.160.20.10">
    <property type="entry name" value="Single-stranded right-handed beta-helix, Pectin lyase-like"/>
    <property type="match status" value="1"/>
</dbReference>
<proteinExistence type="inferred from homology"/>
<keyword evidence="5 8" id="KW-0378">Hydrolase</keyword>
<evidence type="ECO:0000313" key="10">
    <source>
        <dbReference type="EMBL" id="CAI9091044.1"/>
    </source>
</evidence>
<dbReference type="AlphaFoldDB" id="A0AAV1C8U2"/>
<evidence type="ECO:0000256" key="4">
    <source>
        <dbReference type="ARBA" id="ARBA00022525"/>
    </source>
</evidence>
<reference evidence="10" key="1">
    <citation type="submission" date="2023-03" db="EMBL/GenBank/DDBJ databases">
        <authorList>
            <person name="Julca I."/>
        </authorList>
    </citation>
    <scope>NUCLEOTIDE SEQUENCE</scope>
</reference>
<keyword evidence="9" id="KW-0732">Signal</keyword>
<dbReference type="SUPFAM" id="SSF51126">
    <property type="entry name" value="Pectin lyase-like"/>
    <property type="match status" value="1"/>
</dbReference>
<dbReference type="Proteomes" id="UP001161247">
    <property type="component" value="Chromosome 1"/>
</dbReference>
<sequence>MARMILGIPICLSFLILANSLTFDITKYGAKSGGGDISQALLNAWNDACSSVKPSTILIPAGTFTLKEAYLKGPCKAPLALTVHGTVKAQPNPKSVKKENE</sequence>
<evidence type="ECO:0000256" key="6">
    <source>
        <dbReference type="ARBA" id="ARBA00023295"/>
    </source>
</evidence>
<evidence type="ECO:0000256" key="2">
    <source>
        <dbReference type="ARBA" id="ARBA00008834"/>
    </source>
</evidence>
<dbReference type="InterPro" id="IPR011050">
    <property type="entry name" value="Pectin_lyase_fold/virulence"/>
</dbReference>
<gene>
    <name evidence="10" type="ORF">OLC1_LOCUS3070</name>
</gene>
<evidence type="ECO:0000256" key="3">
    <source>
        <dbReference type="ARBA" id="ARBA00022512"/>
    </source>
</evidence>
<dbReference type="GO" id="GO:0071555">
    <property type="term" value="P:cell wall organization"/>
    <property type="evidence" value="ECO:0007669"/>
    <property type="project" value="UniProtKB-KW"/>
</dbReference>
<evidence type="ECO:0000313" key="11">
    <source>
        <dbReference type="Proteomes" id="UP001161247"/>
    </source>
</evidence>
<keyword evidence="3" id="KW-0134">Cell wall</keyword>
<dbReference type="PANTHER" id="PTHR31375">
    <property type="match status" value="1"/>
</dbReference>
<dbReference type="GO" id="GO:0005975">
    <property type="term" value="P:carbohydrate metabolic process"/>
    <property type="evidence" value="ECO:0007669"/>
    <property type="project" value="InterPro"/>
</dbReference>